<dbReference type="PATRIC" id="fig|394096.3.peg.6586"/>
<gene>
    <name evidence="3" type="ORF">DB31_2252</name>
</gene>
<feature type="region of interest" description="Disordered" evidence="1">
    <location>
        <begin position="94"/>
        <end position="156"/>
    </location>
</feature>
<feature type="compositionally biased region" description="Pro residues" evidence="1">
    <location>
        <begin position="131"/>
        <end position="156"/>
    </location>
</feature>
<accession>A0A085W9U5</accession>
<evidence type="ECO:0000256" key="1">
    <source>
        <dbReference type="SAM" id="MobiDB-lite"/>
    </source>
</evidence>
<reference evidence="3 4" key="1">
    <citation type="submission" date="2014-04" db="EMBL/GenBank/DDBJ databases">
        <title>Genome assembly of Hyalangium minutum DSM 14724.</title>
        <authorList>
            <person name="Sharma G."/>
            <person name="Subramanian S."/>
        </authorList>
    </citation>
    <scope>NUCLEOTIDE SEQUENCE [LARGE SCALE GENOMIC DNA]</scope>
    <source>
        <strain evidence="3 4">DSM 14724</strain>
    </source>
</reference>
<evidence type="ECO:0000256" key="2">
    <source>
        <dbReference type="SAM" id="Phobius"/>
    </source>
</evidence>
<keyword evidence="2" id="KW-0472">Membrane</keyword>
<dbReference type="EMBL" id="JMCB01000014">
    <property type="protein sequence ID" value="KFE64458.1"/>
    <property type="molecule type" value="Genomic_DNA"/>
</dbReference>
<keyword evidence="2" id="KW-1133">Transmembrane helix</keyword>
<dbReference type="RefSeq" id="WP_044194644.1">
    <property type="nucleotide sequence ID" value="NZ_JMCB01000014.1"/>
</dbReference>
<evidence type="ECO:0000313" key="4">
    <source>
        <dbReference type="Proteomes" id="UP000028725"/>
    </source>
</evidence>
<feature type="transmembrane region" description="Helical" evidence="2">
    <location>
        <begin position="31"/>
        <end position="50"/>
    </location>
</feature>
<dbReference type="OrthoDB" id="5514193at2"/>
<protein>
    <submittedName>
        <fullName evidence="3">Uncharacterized protein</fullName>
    </submittedName>
</protein>
<organism evidence="3 4">
    <name type="scientific">Hyalangium minutum</name>
    <dbReference type="NCBI Taxonomy" id="394096"/>
    <lineage>
        <taxon>Bacteria</taxon>
        <taxon>Pseudomonadati</taxon>
        <taxon>Myxococcota</taxon>
        <taxon>Myxococcia</taxon>
        <taxon>Myxococcales</taxon>
        <taxon>Cystobacterineae</taxon>
        <taxon>Archangiaceae</taxon>
        <taxon>Hyalangium</taxon>
    </lineage>
</organism>
<keyword evidence="4" id="KW-1185">Reference proteome</keyword>
<dbReference type="STRING" id="394096.DB31_2252"/>
<dbReference type="AlphaFoldDB" id="A0A085W9U5"/>
<proteinExistence type="predicted"/>
<keyword evidence="2" id="KW-0812">Transmembrane</keyword>
<comment type="caution">
    <text evidence="3">The sequence shown here is derived from an EMBL/GenBank/DDBJ whole genome shotgun (WGS) entry which is preliminary data.</text>
</comment>
<name>A0A085W9U5_9BACT</name>
<evidence type="ECO:0000313" key="3">
    <source>
        <dbReference type="EMBL" id="KFE64458.1"/>
    </source>
</evidence>
<dbReference type="Proteomes" id="UP000028725">
    <property type="component" value="Unassembled WGS sequence"/>
</dbReference>
<sequence>MKKTQVEQESRVIVGAHGVAAEEDHLVLGKVVRVGLISLFIFAVGAVWAWRFQVSIERELQPDGPPPKPMAIGQYEIGIVNQRMFEQDSHAAEKIASQQQALKNGWGDKPGVAAHPTIEQAMDRVIADAQKPPPPPPAPAPQTAPAPAPTSPTPHK</sequence>